<name>A0A0B1TB48_OESDE</name>
<organism evidence="1 2">
    <name type="scientific">Oesophagostomum dentatum</name>
    <name type="common">Nodular worm</name>
    <dbReference type="NCBI Taxonomy" id="61180"/>
    <lineage>
        <taxon>Eukaryota</taxon>
        <taxon>Metazoa</taxon>
        <taxon>Ecdysozoa</taxon>
        <taxon>Nematoda</taxon>
        <taxon>Chromadorea</taxon>
        <taxon>Rhabditida</taxon>
        <taxon>Rhabditina</taxon>
        <taxon>Rhabditomorpha</taxon>
        <taxon>Strongyloidea</taxon>
        <taxon>Strongylidae</taxon>
        <taxon>Oesophagostomum</taxon>
    </lineage>
</organism>
<dbReference type="AlphaFoldDB" id="A0A0B1TB48"/>
<sequence length="254" mass="28778">MDSTCMEQCQNIHAAQKKKVKCFNCGGPHYRSTCPLPSSSTGREMRQKSRKKRSHCCEKNQCKNVVSFAADHRERSNLRRREIGGRFLHFLLDITSISRGTWKRLGSPILEPCAMPVKIADGSPMKVDGRFTTDFSVKDRITGETIQGKGLCYVTESENLLGLDRGRLPVTRIAIEEESRKDKKVSQVVRMLQTGKWPAKPNGKIRNSKALSHALWMPYFGHRIVIPATLQERVLKQLNEGHPGMTKMKMLVRG</sequence>
<reference evidence="1 2" key="1">
    <citation type="submission" date="2014-03" db="EMBL/GenBank/DDBJ databases">
        <title>Draft genome of the hookworm Oesophagostomum dentatum.</title>
        <authorList>
            <person name="Mitreva M."/>
        </authorList>
    </citation>
    <scope>NUCLEOTIDE SEQUENCE [LARGE SCALE GENOMIC DNA]</scope>
    <source>
        <strain evidence="1 2">OD-Hann</strain>
    </source>
</reference>
<evidence type="ECO:0000313" key="2">
    <source>
        <dbReference type="Proteomes" id="UP000053660"/>
    </source>
</evidence>
<protein>
    <submittedName>
        <fullName evidence="1">Uncharacterized protein</fullName>
    </submittedName>
</protein>
<keyword evidence="2" id="KW-1185">Reference proteome</keyword>
<dbReference type="EMBL" id="KN550987">
    <property type="protein sequence ID" value="KHJ93027.1"/>
    <property type="molecule type" value="Genomic_DNA"/>
</dbReference>
<accession>A0A0B1TB48</accession>
<dbReference type="PANTHER" id="PTHR37984:SF5">
    <property type="entry name" value="PROTEIN NYNRIN-LIKE"/>
    <property type="match status" value="1"/>
</dbReference>
<proteinExistence type="predicted"/>
<dbReference type="PANTHER" id="PTHR37984">
    <property type="entry name" value="PROTEIN CBG26694"/>
    <property type="match status" value="1"/>
</dbReference>
<gene>
    <name evidence="1" type="ORF">OESDEN_07068</name>
</gene>
<dbReference type="OrthoDB" id="5978043at2759"/>
<dbReference type="Proteomes" id="UP000053660">
    <property type="component" value="Unassembled WGS sequence"/>
</dbReference>
<evidence type="ECO:0000313" key="1">
    <source>
        <dbReference type="EMBL" id="KHJ93027.1"/>
    </source>
</evidence>
<dbReference type="InterPro" id="IPR050951">
    <property type="entry name" value="Retrovirus_Pol_polyprotein"/>
</dbReference>